<accession>A0ABR2YDS2</accession>
<organism evidence="4 5">
    <name type="scientific">Coccomyxa subellipsoidea</name>
    <dbReference type="NCBI Taxonomy" id="248742"/>
    <lineage>
        <taxon>Eukaryota</taxon>
        <taxon>Viridiplantae</taxon>
        <taxon>Chlorophyta</taxon>
        <taxon>core chlorophytes</taxon>
        <taxon>Trebouxiophyceae</taxon>
        <taxon>Trebouxiophyceae incertae sedis</taxon>
        <taxon>Coccomyxaceae</taxon>
        <taxon>Coccomyxa</taxon>
    </lineage>
</organism>
<keyword evidence="1" id="KW-0479">Metal-binding</keyword>
<dbReference type="Pfam" id="PF00190">
    <property type="entry name" value="Cupin_1"/>
    <property type="match status" value="2"/>
</dbReference>
<dbReference type="InterPro" id="IPR011051">
    <property type="entry name" value="RmlC_Cupin_sf"/>
</dbReference>
<evidence type="ECO:0000313" key="5">
    <source>
        <dbReference type="Proteomes" id="UP001491310"/>
    </source>
</evidence>
<dbReference type="EMBL" id="JALJOT010000014">
    <property type="protein sequence ID" value="KAK9903301.1"/>
    <property type="molecule type" value="Genomic_DNA"/>
</dbReference>
<dbReference type="PANTHER" id="PTHR35848:SF9">
    <property type="entry name" value="SLL1358 PROTEIN"/>
    <property type="match status" value="1"/>
</dbReference>
<comment type="caution">
    <text evidence="4">The sequence shown here is derived from an EMBL/GenBank/DDBJ whole genome shotgun (WGS) entry which is preliminary data.</text>
</comment>
<keyword evidence="2" id="KW-0732">Signal</keyword>
<protein>
    <recommendedName>
        <fullName evidence="3">Cupin type-1 domain-containing protein</fullName>
    </recommendedName>
</protein>
<keyword evidence="5" id="KW-1185">Reference proteome</keyword>
<dbReference type="InterPro" id="IPR051610">
    <property type="entry name" value="GPI/OXD"/>
</dbReference>
<dbReference type="SMART" id="SM00835">
    <property type="entry name" value="Cupin_1"/>
    <property type="match status" value="2"/>
</dbReference>
<dbReference type="PANTHER" id="PTHR35848">
    <property type="entry name" value="OXALATE-BINDING PROTEIN"/>
    <property type="match status" value="1"/>
</dbReference>
<feature type="domain" description="Cupin type-1" evidence="3">
    <location>
        <begin position="39"/>
        <end position="185"/>
    </location>
</feature>
<dbReference type="Proteomes" id="UP001491310">
    <property type="component" value="Unassembled WGS sequence"/>
</dbReference>
<dbReference type="SUPFAM" id="SSF51182">
    <property type="entry name" value="RmlC-like cupins"/>
    <property type="match status" value="1"/>
</dbReference>
<dbReference type="Gene3D" id="2.60.120.10">
    <property type="entry name" value="Jelly Rolls"/>
    <property type="match status" value="2"/>
</dbReference>
<evidence type="ECO:0000259" key="3">
    <source>
        <dbReference type="SMART" id="SM00835"/>
    </source>
</evidence>
<evidence type="ECO:0000313" key="4">
    <source>
        <dbReference type="EMBL" id="KAK9903301.1"/>
    </source>
</evidence>
<feature type="chain" id="PRO_5047168364" description="Cupin type-1 domain-containing protein" evidence="2">
    <location>
        <begin position="29"/>
        <end position="405"/>
    </location>
</feature>
<evidence type="ECO:0000256" key="1">
    <source>
        <dbReference type="ARBA" id="ARBA00022723"/>
    </source>
</evidence>
<name>A0ABR2YDS2_9CHLO</name>
<proteinExistence type="predicted"/>
<sequence>MEASLEGRSWLVGLRLFIILITFTTVLGDQQGQASPYKLNFSTVTPHQFAGGSFKSTSTKNFPISRHLASALTTLNVSGLREPHWHNPAEWAIVLAGKCRATSLEQGKTRPSDTLDYEIGDVWYFGPNIGHAILGLEPSGCTYLAVYDNGTFDEYSSSFDLSTWISLLPTPILSQHLNTSIASLSSNLGILSPASSGNGTLRTTTVNQFILQGPPSIQEYSRPALPVQIAKELHRYPLKSSSLPQVDVAGGGTVTYVDDTLFPIAKNIWGGILHLVPNALRVSHWHLNADEYQFVANGSNIEIGNFLQDGTLAVNIYQAGDVGLSPQGAAHYLKNNGNTPADVLVIFNADINTGIDLSWTLGSFPDSWIAATLNTTTNFTDGLAKSYKTLTSNVVPASLAVSNSK</sequence>
<reference evidence="4 5" key="1">
    <citation type="journal article" date="2024" name="Nat. Commun.">
        <title>Phylogenomics reveals the evolutionary origins of lichenization in chlorophyte algae.</title>
        <authorList>
            <person name="Puginier C."/>
            <person name="Libourel C."/>
            <person name="Otte J."/>
            <person name="Skaloud P."/>
            <person name="Haon M."/>
            <person name="Grisel S."/>
            <person name="Petersen M."/>
            <person name="Berrin J.G."/>
            <person name="Delaux P.M."/>
            <person name="Dal Grande F."/>
            <person name="Keller J."/>
        </authorList>
    </citation>
    <scope>NUCLEOTIDE SEQUENCE [LARGE SCALE GENOMIC DNA]</scope>
    <source>
        <strain evidence="4 5">SAG 216-7</strain>
    </source>
</reference>
<dbReference type="InterPro" id="IPR014710">
    <property type="entry name" value="RmlC-like_jellyroll"/>
</dbReference>
<gene>
    <name evidence="4" type="ORF">WJX75_002290</name>
</gene>
<evidence type="ECO:0000256" key="2">
    <source>
        <dbReference type="SAM" id="SignalP"/>
    </source>
</evidence>
<dbReference type="InterPro" id="IPR006045">
    <property type="entry name" value="Cupin_1"/>
</dbReference>
<feature type="domain" description="Cupin type-1" evidence="3">
    <location>
        <begin position="236"/>
        <end position="381"/>
    </location>
</feature>
<feature type="signal peptide" evidence="2">
    <location>
        <begin position="1"/>
        <end position="28"/>
    </location>
</feature>